<keyword evidence="2" id="KW-1185">Reference proteome</keyword>
<dbReference type="Gene3D" id="3.30.420.10">
    <property type="entry name" value="Ribonuclease H-like superfamily/Ribonuclease H"/>
    <property type="match status" value="1"/>
</dbReference>
<accession>A0A151JPX9</accession>
<evidence type="ECO:0000313" key="2">
    <source>
        <dbReference type="Proteomes" id="UP000078492"/>
    </source>
</evidence>
<gene>
    <name evidence="1" type="ORF">ALC57_01874</name>
</gene>
<evidence type="ECO:0000313" key="1">
    <source>
        <dbReference type="EMBL" id="KYN28708.1"/>
    </source>
</evidence>
<proteinExistence type="predicted"/>
<reference evidence="1 2" key="1">
    <citation type="submission" date="2015-09" db="EMBL/GenBank/DDBJ databases">
        <title>Trachymyrmex cornetzi WGS genome.</title>
        <authorList>
            <person name="Nygaard S."/>
            <person name="Hu H."/>
            <person name="Boomsma J."/>
            <person name="Zhang G."/>
        </authorList>
    </citation>
    <scope>NUCLEOTIDE SEQUENCE [LARGE SCALE GENOMIC DNA]</scope>
    <source>
        <strain evidence="1">Tcor2-1</strain>
        <tissue evidence="1">Whole body</tissue>
    </source>
</reference>
<dbReference type="EMBL" id="KQ978742">
    <property type="protein sequence ID" value="KYN28708.1"/>
    <property type="molecule type" value="Genomic_DNA"/>
</dbReference>
<name>A0A151JPX9_9HYME</name>
<evidence type="ECO:0008006" key="3">
    <source>
        <dbReference type="Google" id="ProtNLM"/>
    </source>
</evidence>
<dbReference type="Proteomes" id="UP000078492">
    <property type="component" value="Unassembled WGS sequence"/>
</dbReference>
<dbReference type="AlphaFoldDB" id="A0A151JPX9"/>
<sequence length="163" mass="18764">MDNNKDREEVAKDIAKTRDSIRKKYRALKTGKMEEGIALERHFKKLKAKNGNNVTNAIAKIIRDDKRCPKNLQTDRGKEFYNSNVQKLLKHPVIGAVIYSVTVDDPGPCHLIELVKIRDVNNVKLSLCDKCVYMKYHRLYFSCSNSNNVLSTHILIYVNIQTL</sequence>
<dbReference type="InterPro" id="IPR036397">
    <property type="entry name" value="RNaseH_sf"/>
</dbReference>
<organism evidence="1 2">
    <name type="scientific">Trachymyrmex cornetzi</name>
    <dbReference type="NCBI Taxonomy" id="471704"/>
    <lineage>
        <taxon>Eukaryota</taxon>
        <taxon>Metazoa</taxon>
        <taxon>Ecdysozoa</taxon>
        <taxon>Arthropoda</taxon>
        <taxon>Hexapoda</taxon>
        <taxon>Insecta</taxon>
        <taxon>Pterygota</taxon>
        <taxon>Neoptera</taxon>
        <taxon>Endopterygota</taxon>
        <taxon>Hymenoptera</taxon>
        <taxon>Apocrita</taxon>
        <taxon>Aculeata</taxon>
        <taxon>Formicoidea</taxon>
        <taxon>Formicidae</taxon>
        <taxon>Myrmicinae</taxon>
        <taxon>Trachymyrmex</taxon>
    </lineage>
</organism>
<dbReference type="GO" id="GO:0003676">
    <property type="term" value="F:nucleic acid binding"/>
    <property type="evidence" value="ECO:0007669"/>
    <property type="project" value="InterPro"/>
</dbReference>
<protein>
    <recommendedName>
        <fullName evidence="3">Integrase catalytic domain-containing protein</fullName>
    </recommendedName>
</protein>